<protein>
    <submittedName>
        <fullName evidence="4">Aminotransferase class V-fold PLP-dependent enzyme</fullName>
    </submittedName>
</protein>
<dbReference type="Gene3D" id="3.40.640.10">
    <property type="entry name" value="Type I PLP-dependent aspartate aminotransferase-like (Major domain)"/>
    <property type="match status" value="1"/>
</dbReference>
<dbReference type="Proteomes" id="UP001163882">
    <property type="component" value="Chromosome"/>
</dbReference>
<evidence type="ECO:0000313" key="5">
    <source>
        <dbReference type="Proteomes" id="UP001163882"/>
    </source>
</evidence>
<keyword evidence="5" id="KW-1185">Reference proteome</keyword>
<keyword evidence="2" id="KW-0663">Pyridoxal phosphate</keyword>
<dbReference type="PANTHER" id="PTHR32328">
    <property type="entry name" value="L-SERYL-TRNA(SEC) SELENIUM TRANSFERASE"/>
    <property type="match status" value="1"/>
</dbReference>
<comment type="similarity">
    <text evidence="3">Belongs to the SelA family.</text>
</comment>
<comment type="cofactor">
    <cofactor evidence="1">
        <name>pyridoxal 5'-phosphate</name>
        <dbReference type="ChEBI" id="CHEBI:597326"/>
    </cofactor>
</comment>
<proteinExistence type="inferred from homology"/>
<gene>
    <name evidence="4" type="ORF">OF122_18585</name>
</gene>
<dbReference type="RefSeq" id="WP_264225660.1">
    <property type="nucleotide sequence ID" value="NZ_CP107716.1"/>
</dbReference>
<name>A0ABY6IS30_9HYPH</name>
<dbReference type="GO" id="GO:0008483">
    <property type="term" value="F:transaminase activity"/>
    <property type="evidence" value="ECO:0007669"/>
    <property type="project" value="UniProtKB-KW"/>
</dbReference>
<organism evidence="4 5">
    <name type="scientific">Pelagibacterium flavum</name>
    <dbReference type="NCBI Taxonomy" id="2984530"/>
    <lineage>
        <taxon>Bacteria</taxon>
        <taxon>Pseudomonadati</taxon>
        <taxon>Pseudomonadota</taxon>
        <taxon>Alphaproteobacteria</taxon>
        <taxon>Hyphomicrobiales</taxon>
        <taxon>Devosiaceae</taxon>
        <taxon>Pelagibacterium</taxon>
    </lineage>
</organism>
<dbReference type="InterPro" id="IPR015421">
    <property type="entry name" value="PyrdxlP-dep_Trfase_major"/>
</dbReference>
<reference evidence="4" key="1">
    <citation type="submission" date="2022-10" db="EMBL/GenBank/DDBJ databases">
        <title>YIM 151497 complete genome.</title>
        <authorList>
            <person name="Chen X."/>
        </authorList>
    </citation>
    <scope>NUCLEOTIDE SEQUENCE</scope>
    <source>
        <strain evidence="4">YIM 151497</strain>
    </source>
</reference>
<evidence type="ECO:0000256" key="3">
    <source>
        <dbReference type="ARBA" id="ARBA00044507"/>
    </source>
</evidence>
<evidence type="ECO:0000313" key="4">
    <source>
        <dbReference type="EMBL" id="UYQ72015.1"/>
    </source>
</evidence>
<evidence type="ECO:0000256" key="1">
    <source>
        <dbReference type="ARBA" id="ARBA00001933"/>
    </source>
</evidence>
<dbReference type="SUPFAM" id="SSF53383">
    <property type="entry name" value="PLP-dependent transferases"/>
    <property type="match status" value="1"/>
</dbReference>
<sequence>MTDTDIRKTLGLRPVINCSGTMTSLGASIVVPHAVETVAAVLSQWTEMSDLQRIASRTIARLTGAEAGCVTASCSAAITLACAAAMTGKDLAAIERLPDASGLKDEIVIQTGHMVSYGAPVEQGIRLSGARVVPVGQATSAYAYQLAGAITDKTAAAVYVISHHVVDYGQIPLETFCEVAHEKGVPVIVDAASEYDLEKFLKAGADLVLYSGHKFLGGPTSGIVAGTKDFVAACYLQNRGVGRGMKVGKEGVAGVIAALEAWERRDHAGIRAREQRALDLWQSTLEGRDGITAIIDPDPTDNPLDRLKVLVDPEGANISAWDLADRMAQGDRPVIVRDHEVEHNYFYLDPCNLHPDEEIVVAERLTEELDAARKSNTPIVSDLRLRMLAQERAILNWPD</sequence>
<dbReference type="PANTHER" id="PTHR32328:SF0">
    <property type="entry name" value="L-SERYL-TRNA(SEC) SELENIUM TRANSFERASE"/>
    <property type="match status" value="1"/>
</dbReference>
<dbReference type="InterPro" id="IPR015424">
    <property type="entry name" value="PyrdxlP-dep_Trfase"/>
</dbReference>
<evidence type="ECO:0000256" key="2">
    <source>
        <dbReference type="ARBA" id="ARBA00022898"/>
    </source>
</evidence>
<dbReference type="InterPro" id="IPR018319">
    <property type="entry name" value="SelA-like"/>
</dbReference>
<keyword evidence="4" id="KW-0808">Transferase</keyword>
<dbReference type="Pfam" id="PF03841">
    <property type="entry name" value="SelA"/>
    <property type="match status" value="1"/>
</dbReference>
<dbReference type="EMBL" id="CP107716">
    <property type="protein sequence ID" value="UYQ72015.1"/>
    <property type="molecule type" value="Genomic_DNA"/>
</dbReference>
<accession>A0ABY6IS30</accession>
<keyword evidence="4" id="KW-0032">Aminotransferase</keyword>